<keyword evidence="5 7" id="KW-1133">Transmembrane helix</keyword>
<evidence type="ECO:0000256" key="6">
    <source>
        <dbReference type="ARBA" id="ARBA00023136"/>
    </source>
</evidence>
<feature type="transmembrane region" description="Helical" evidence="7">
    <location>
        <begin position="399"/>
        <end position="417"/>
    </location>
</feature>
<sequence length="433" mass="45345">MRFLADISPLRESPDFRRLWWGLGISAIGHQITVITVSLEAYHLTRSTFAVGLIGFSELLPLVIFGLYGGAIVDRVDRRLAALVASSVLWLTVLGLALQAALGVQRVGVLYLLVAVQAAAFAVNSPARMAITPRLVRPEKLPAANALQGVTGNLAMTIGPVAGATLVAASGFVASYVLHLILMGAALWAIWKLPPILPMPSPDGSLEGNAPRRFAGVAAVMDGLRYLATRPNVRMTFLVDLCAMIFAMPRVVFPALGVLYLGGGETTSGLLVTAIAVGGILAAVFSGPLGRVHLQGVAISWAVAGWGIAIALFGAVVVTAGETTPPSPIWWAIALAFLALMAAGACDSVSAIFRQSVLQSATPDDMRGRLQGVFIVVVAGGPRLGDLVLGTGARWVGEGWVVVIGGILCVAVLSVLLRKGRRFLAYDSRHPEP</sequence>
<dbReference type="InterPro" id="IPR010290">
    <property type="entry name" value="TM_effector"/>
</dbReference>
<dbReference type="InterPro" id="IPR036259">
    <property type="entry name" value="MFS_trans_sf"/>
</dbReference>
<evidence type="ECO:0000256" key="3">
    <source>
        <dbReference type="ARBA" id="ARBA00022475"/>
    </source>
</evidence>
<reference evidence="8 9" key="1">
    <citation type="submission" date="2019-06" db="EMBL/GenBank/DDBJ databases">
        <title>Sequencing the genomes of 1000 actinobacteria strains.</title>
        <authorList>
            <person name="Klenk H.-P."/>
        </authorList>
    </citation>
    <scope>NUCLEOTIDE SEQUENCE [LARGE SCALE GENOMIC DNA]</scope>
    <source>
        <strain evidence="8 9">DSM 4813</strain>
    </source>
</reference>
<protein>
    <submittedName>
        <fullName evidence="8">Transmembrane secretion effector</fullName>
    </submittedName>
</protein>
<gene>
    <name evidence="8" type="ORF">FB461_2133</name>
</gene>
<dbReference type="Gene3D" id="1.20.1250.20">
    <property type="entry name" value="MFS general substrate transporter like domains"/>
    <property type="match status" value="1"/>
</dbReference>
<comment type="caution">
    <text evidence="8">The sequence shown here is derived from an EMBL/GenBank/DDBJ whole genome shotgun (WGS) entry which is preliminary data.</text>
</comment>
<evidence type="ECO:0000313" key="8">
    <source>
        <dbReference type="EMBL" id="TQL57399.1"/>
    </source>
</evidence>
<keyword evidence="4 7" id="KW-0812">Transmembrane</keyword>
<feature type="transmembrane region" description="Helical" evidence="7">
    <location>
        <begin position="80"/>
        <end position="102"/>
    </location>
</feature>
<feature type="transmembrane region" description="Helical" evidence="7">
    <location>
        <begin position="237"/>
        <end position="261"/>
    </location>
</feature>
<accession>A0A542ZAN6</accession>
<feature type="transmembrane region" description="Helical" evidence="7">
    <location>
        <begin position="373"/>
        <end position="393"/>
    </location>
</feature>
<feature type="transmembrane region" description="Helical" evidence="7">
    <location>
        <begin position="297"/>
        <end position="317"/>
    </location>
</feature>
<keyword evidence="9" id="KW-1185">Reference proteome</keyword>
<dbReference type="Pfam" id="PF05977">
    <property type="entry name" value="MFS_3"/>
    <property type="match status" value="1"/>
</dbReference>
<organism evidence="8 9">
    <name type="scientific">Rarobacter faecitabidus</name>
    <dbReference type="NCBI Taxonomy" id="13243"/>
    <lineage>
        <taxon>Bacteria</taxon>
        <taxon>Bacillati</taxon>
        <taxon>Actinomycetota</taxon>
        <taxon>Actinomycetes</taxon>
        <taxon>Micrococcales</taxon>
        <taxon>Rarobacteraceae</taxon>
        <taxon>Rarobacter</taxon>
    </lineage>
</organism>
<dbReference type="EMBL" id="VFOS01000004">
    <property type="protein sequence ID" value="TQL57399.1"/>
    <property type="molecule type" value="Genomic_DNA"/>
</dbReference>
<evidence type="ECO:0000256" key="1">
    <source>
        <dbReference type="ARBA" id="ARBA00004429"/>
    </source>
</evidence>
<name>A0A542ZAN6_RARFA</name>
<proteinExistence type="predicted"/>
<evidence type="ECO:0000256" key="7">
    <source>
        <dbReference type="SAM" id="Phobius"/>
    </source>
</evidence>
<dbReference type="PANTHER" id="PTHR23513">
    <property type="entry name" value="INTEGRAL MEMBRANE EFFLUX PROTEIN-RELATED"/>
    <property type="match status" value="1"/>
</dbReference>
<dbReference type="GO" id="GO:0005886">
    <property type="term" value="C:plasma membrane"/>
    <property type="evidence" value="ECO:0007669"/>
    <property type="project" value="UniProtKB-SubCell"/>
</dbReference>
<feature type="transmembrane region" description="Helical" evidence="7">
    <location>
        <begin position="166"/>
        <end position="190"/>
    </location>
</feature>
<dbReference type="SUPFAM" id="SSF103473">
    <property type="entry name" value="MFS general substrate transporter"/>
    <property type="match status" value="1"/>
</dbReference>
<dbReference type="RefSeq" id="WP_142121869.1">
    <property type="nucleotide sequence ID" value="NZ_BAAASV010000002.1"/>
</dbReference>
<evidence type="ECO:0000256" key="2">
    <source>
        <dbReference type="ARBA" id="ARBA00022448"/>
    </source>
</evidence>
<feature type="transmembrane region" description="Helical" evidence="7">
    <location>
        <begin position="20"/>
        <end position="42"/>
    </location>
</feature>
<feature type="transmembrane region" description="Helical" evidence="7">
    <location>
        <begin position="267"/>
        <end position="285"/>
    </location>
</feature>
<evidence type="ECO:0000313" key="9">
    <source>
        <dbReference type="Proteomes" id="UP000315389"/>
    </source>
</evidence>
<keyword evidence="6 7" id="KW-0472">Membrane</keyword>
<keyword evidence="3" id="KW-1003">Cell membrane</keyword>
<dbReference type="CDD" id="cd06173">
    <property type="entry name" value="MFS_MefA_like"/>
    <property type="match status" value="1"/>
</dbReference>
<dbReference type="AlphaFoldDB" id="A0A542ZAN6"/>
<feature type="transmembrane region" description="Helical" evidence="7">
    <location>
        <begin position="108"/>
        <end position="127"/>
    </location>
</feature>
<comment type="subcellular location">
    <subcellularLocation>
        <location evidence="1">Cell inner membrane</location>
        <topology evidence="1">Multi-pass membrane protein</topology>
    </subcellularLocation>
</comment>
<dbReference type="PANTHER" id="PTHR23513:SF9">
    <property type="entry name" value="ENTEROBACTIN EXPORTER ENTS"/>
    <property type="match status" value="1"/>
</dbReference>
<dbReference type="Proteomes" id="UP000315389">
    <property type="component" value="Unassembled WGS sequence"/>
</dbReference>
<feature type="transmembrane region" description="Helical" evidence="7">
    <location>
        <begin position="48"/>
        <end position="68"/>
    </location>
</feature>
<feature type="transmembrane region" description="Helical" evidence="7">
    <location>
        <begin position="329"/>
        <end position="353"/>
    </location>
</feature>
<evidence type="ECO:0000256" key="5">
    <source>
        <dbReference type="ARBA" id="ARBA00022989"/>
    </source>
</evidence>
<evidence type="ECO:0000256" key="4">
    <source>
        <dbReference type="ARBA" id="ARBA00022692"/>
    </source>
</evidence>
<keyword evidence="2" id="KW-0813">Transport</keyword>
<dbReference type="OrthoDB" id="5494559at2"/>